<evidence type="ECO:0000313" key="2">
    <source>
        <dbReference type="EMBL" id="KYF62122.1"/>
    </source>
</evidence>
<evidence type="ECO:0000256" key="1">
    <source>
        <dbReference type="SAM" id="SignalP"/>
    </source>
</evidence>
<evidence type="ECO:0008006" key="4">
    <source>
        <dbReference type="Google" id="ProtNLM"/>
    </source>
</evidence>
<keyword evidence="1" id="KW-0732">Signal</keyword>
<dbReference type="EMBL" id="JEMA01001123">
    <property type="protein sequence ID" value="KYF62122.1"/>
    <property type="molecule type" value="Genomic_DNA"/>
</dbReference>
<gene>
    <name evidence="2" type="ORF">BE15_19645</name>
</gene>
<feature type="chain" id="PRO_5007566174" description="Secreted protein" evidence="1">
    <location>
        <begin position="34"/>
        <end position="559"/>
    </location>
</feature>
<reference evidence="2 3" key="1">
    <citation type="submission" date="2014-02" db="EMBL/GenBank/DDBJ databases">
        <title>The small core and large imbalanced accessory genome model reveals a collaborative survival strategy of Sorangium cellulosum strains in nature.</title>
        <authorList>
            <person name="Han K."/>
            <person name="Peng R."/>
            <person name="Blom J."/>
            <person name="Li Y.-Z."/>
        </authorList>
    </citation>
    <scope>NUCLEOTIDE SEQUENCE [LARGE SCALE GENOMIC DNA]</scope>
    <source>
        <strain evidence="2 3">So0008-312</strain>
    </source>
</reference>
<comment type="caution">
    <text evidence="2">The sequence shown here is derived from an EMBL/GenBank/DDBJ whole genome shotgun (WGS) entry which is preliminary data.</text>
</comment>
<dbReference type="Proteomes" id="UP000075260">
    <property type="component" value="Unassembled WGS sequence"/>
</dbReference>
<proteinExistence type="predicted"/>
<evidence type="ECO:0000313" key="3">
    <source>
        <dbReference type="Proteomes" id="UP000075260"/>
    </source>
</evidence>
<feature type="signal peptide" evidence="1">
    <location>
        <begin position="1"/>
        <end position="33"/>
    </location>
</feature>
<dbReference type="Pfam" id="PF11617">
    <property type="entry name" value="Cu-binding_MopE"/>
    <property type="match status" value="1"/>
</dbReference>
<dbReference type="OrthoDB" id="5485027at2"/>
<accession>A0A150Q2C8</accession>
<dbReference type="InterPro" id="IPR021655">
    <property type="entry name" value="Put_metal-bd"/>
</dbReference>
<sequence length="559" mass="58577">MLVTKRSVARHAHRKTALALILLGIAASGGALSGGCGARTGLNIPPPAPECEVDADCPGADDLCKPVFCQLFAAEQPDAGAAPSPDGVPGGEAPRRGGTCVELAPVDCDDGDPCTRDSCESATGTCSYGPSTLDTDGDGFRAALPGTIPGDPLACGDDCDDASAAAFPGGREICDGVDNDCDGTVDNGARFVPLDADATRISGDIAPAGAGGLAWSGTSYAALYTGTTQGFNLYRSMISAEGEPLPPGEEIITPKNGDASGGPIVWVGDRYGAAWQDRRDGDYEVYFSLLDADGQKVQGGDRRLSEAFGFSVNVALTWNGTEFIPVWQDERNGIFDLFAQRIDIDGNLIGENVQLTDASGGFGNEAPAAAAGQSGIGVAWATGDATTHFIQFRTFSAELDPISDIVTLTNGQTDAVYPTVVWNRDRYVVAWFDKSANPKAIYAATVSEDGTILAEPRAISSPGPFRSRYPYLRALGDRVLAIYSDDRDQNDGYELYAVTVSADLVPLSVEQRLTFAPRDSIGPIATFGPEGDVGILFRDDREGGEHHVFFTRLGCIAGD</sequence>
<dbReference type="AlphaFoldDB" id="A0A150Q2C8"/>
<dbReference type="RefSeq" id="WP_061612797.1">
    <property type="nucleotide sequence ID" value="NZ_JEMA01001123.1"/>
</dbReference>
<protein>
    <recommendedName>
        <fullName evidence="4">Secreted protein</fullName>
    </recommendedName>
</protein>
<organism evidence="2 3">
    <name type="scientific">Sorangium cellulosum</name>
    <name type="common">Polyangium cellulosum</name>
    <dbReference type="NCBI Taxonomy" id="56"/>
    <lineage>
        <taxon>Bacteria</taxon>
        <taxon>Pseudomonadati</taxon>
        <taxon>Myxococcota</taxon>
        <taxon>Polyangia</taxon>
        <taxon>Polyangiales</taxon>
        <taxon>Polyangiaceae</taxon>
        <taxon>Sorangium</taxon>
    </lineage>
</organism>
<name>A0A150Q2C8_SORCE</name>